<dbReference type="PANTHER" id="PTHR12849:SF0">
    <property type="entry name" value="LARIAT DEBRANCHING ENZYME"/>
    <property type="match status" value="1"/>
</dbReference>
<accession>A0ABD3Q8Q8</accession>
<dbReference type="Pfam" id="PF05011">
    <property type="entry name" value="DBR1"/>
    <property type="match status" value="1"/>
</dbReference>
<evidence type="ECO:0000313" key="4">
    <source>
        <dbReference type="Proteomes" id="UP001516023"/>
    </source>
</evidence>
<dbReference type="SMART" id="SM01124">
    <property type="entry name" value="DBR1"/>
    <property type="match status" value="1"/>
</dbReference>
<dbReference type="SUPFAM" id="SSF56300">
    <property type="entry name" value="Metallo-dependent phosphatases"/>
    <property type="match status" value="1"/>
</dbReference>
<feature type="region of interest" description="Disordered" evidence="1">
    <location>
        <begin position="1"/>
        <end position="25"/>
    </location>
</feature>
<reference evidence="3 4" key="1">
    <citation type="journal article" date="2020" name="G3 (Bethesda)">
        <title>Improved Reference Genome for Cyclotella cryptica CCMP332, a Model for Cell Wall Morphogenesis, Salinity Adaptation, and Lipid Production in Diatoms (Bacillariophyta).</title>
        <authorList>
            <person name="Roberts W.R."/>
            <person name="Downey K.M."/>
            <person name="Ruck E.C."/>
            <person name="Traller J.C."/>
            <person name="Alverson A.J."/>
        </authorList>
    </citation>
    <scope>NUCLEOTIDE SEQUENCE [LARGE SCALE GENOMIC DNA]</scope>
    <source>
        <strain evidence="3 4">CCMP332</strain>
    </source>
</reference>
<dbReference type="Proteomes" id="UP001516023">
    <property type="component" value="Unassembled WGS sequence"/>
</dbReference>
<dbReference type="InterPro" id="IPR029052">
    <property type="entry name" value="Metallo-depent_PP-like"/>
</dbReference>
<proteinExistence type="predicted"/>
<dbReference type="InterPro" id="IPR007708">
    <property type="entry name" value="DBR1_C"/>
</dbReference>
<keyword evidence="4" id="KW-1185">Reference proteome</keyword>
<evidence type="ECO:0000259" key="2">
    <source>
        <dbReference type="SMART" id="SM01124"/>
    </source>
</evidence>
<comment type="caution">
    <text evidence="3">The sequence shown here is derived from an EMBL/GenBank/DDBJ whole genome shotgun (WGS) entry which is preliminary data.</text>
</comment>
<evidence type="ECO:0000313" key="3">
    <source>
        <dbReference type="EMBL" id="KAL3796779.1"/>
    </source>
</evidence>
<protein>
    <recommendedName>
        <fullName evidence="2">Lariat debranching enzyme C-terminal domain-containing protein</fullName>
    </recommendedName>
</protein>
<name>A0ABD3Q8Q8_9STRA</name>
<feature type="compositionally biased region" description="Polar residues" evidence="1">
    <location>
        <begin position="565"/>
        <end position="576"/>
    </location>
</feature>
<evidence type="ECO:0000256" key="1">
    <source>
        <dbReference type="SAM" id="MobiDB-lite"/>
    </source>
</evidence>
<dbReference type="EMBL" id="JABMIG020000060">
    <property type="protein sequence ID" value="KAL3796779.1"/>
    <property type="molecule type" value="Genomic_DNA"/>
</dbReference>
<feature type="compositionally biased region" description="Acidic residues" evidence="1">
    <location>
        <begin position="547"/>
        <end position="559"/>
    </location>
</feature>
<organism evidence="3 4">
    <name type="scientific">Cyclotella cryptica</name>
    <dbReference type="NCBI Taxonomy" id="29204"/>
    <lineage>
        <taxon>Eukaryota</taxon>
        <taxon>Sar</taxon>
        <taxon>Stramenopiles</taxon>
        <taxon>Ochrophyta</taxon>
        <taxon>Bacillariophyta</taxon>
        <taxon>Coscinodiscophyceae</taxon>
        <taxon>Thalassiosirophycidae</taxon>
        <taxon>Stephanodiscales</taxon>
        <taxon>Stephanodiscaceae</taxon>
        <taxon>Cyclotella</taxon>
    </lineage>
</organism>
<dbReference type="PANTHER" id="PTHR12849">
    <property type="entry name" value="RNA LARIAT DEBRANCHING ENZYME"/>
    <property type="match status" value="1"/>
</dbReference>
<dbReference type="AlphaFoldDB" id="A0ABD3Q8Q8"/>
<feature type="domain" description="Lariat debranching enzyme C-terminal" evidence="2">
    <location>
        <begin position="315"/>
        <end position="477"/>
    </location>
</feature>
<feature type="region of interest" description="Disordered" evidence="1">
    <location>
        <begin position="518"/>
        <end position="576"/>
    </location>
</feature>
<feature type="compositionally biased region" description="Basic and acidic residues" evidence="1">
    <location>
        <begin position="518"/>
        <end position="530"/>
    </location>
</feature>
<gene>
    <name evidence="3" type="ORF">HJC23_010926</name>
</gene>
<sequence length="576" mass="64238">MDSGPPAEVEEEEDAAKEGEADAMDVSTEATITAEDTEGCSHGELDSIYEALESYRDQKLNANDPQKSATIDVLLCCAPLLTVMIGGNHESSNYLQELYYGGWVAPNIYYLGAAGVVNICKYSSDKTSISILRIAGLSGIYKSHDYKLGRFEAPPYSQSDLRSVYHSRQMEVERLRALAFPTASDGEHLKSTNSDLDRDSQPIDIMLSHDWPRGIEQHGNLPQLLQRKPFFKEEIQSNSLGSPANESLLHTLKPRHWFAAHLHVKFEAVVHHHRTEFSNDAATKKKSVTMPEQNESSVFVGLESNEGICSDSTETNIESLTDQMTRFLSLDKCLPKRRHLQILHIEPSSTRAACGGEILNKEAPNRSWLEYDPTWLAIHRRTEEWSQRTQNKVLIPRNYFEQNPLTNDEIQDVVTKLETSASNEGTSNPLAIPLNFVQTVRAHDPHSAHQSYSPPLPMVGNPQTDHFLKMMGMNHKFTVPFCQNTIGSTSEIYAPLATPGPCVDDNNEIDLDLGASDERHESFNNDHSTTEDDGILKNTSPSNPEEINLDDIEDEDGDAGDSICYTPSSATKRPRV</sequence>